<accession>A0A811QTV0</accession>
<evidence type="ECO:0000313" key="7">
    <source>
        <dbReference type="Proteomes" id="UP000604825"/>
    </source>
</evidence>
<sequence length="104" mass="11295">MAHALVFLLVFHLLVFLSNPIAILAAGSTNNSEIDRQAHLNFQLGISDDPLGVLSSWGNVSYCSWRGITCRKALPLRVVSLDLYSLQLAGQLSSSLANLTSIIR</sequence>
<keyword evidence="3" id="KW-0677">Repeat</keyword>
<dbReference type="SUPFAM" id="SSF52058">
    <property type="entry name" value="L domain-like"/>
    <property type="match status" value="1"/>
</dbReference>
<dbReference type="OrthoDB" id="676979at2759"/>
<gene>
    <name evidence="6" type="ORF">NCGR_LOCUS44713</name>
</gene>
<reference evidence="6" key="1">
    <citation type="submission" date="2020-10" db="EMBL/GenBank/DDBJ databases">
        <authorList>
            <person name="Han B."/>
            <person name="Lu T."/>
            <person name="Zhao Q."/>
            <person name="Huang X."/>
            <person name="Zhao Y."/>
        </authorList>
    </citation>
    <scope>NUCLEOTIDE SEQUENCE</scope>
</reference>
<comment type="caution">
    <text evidence="6">The sequence shown here is derived from an EMBL/GenBank/DDBJ whole genome shotgun (WGS) entry which is preliminary data.</text>
</comment>
<dbReference type="Proteomes" id="UP000604825">
    <property type="component" value="Unassembled WGS sequence"/>
</dbReference>
<feature type="chain" id="PRO_5032444180" description="Leucine-rich repeat-containing N-terminal plant-type domain-containing protein" evidence="4">
    <location>
        <begin position="26"/>
        <end position="104"/>
    </location>
</feature>
<organism evidence="6 7">
    <name type="scientific">Miscanthus lutarioriparius</name>
    <dbReference type="NCBI Taxonomy" id="422564"/>
    <lineage>
        <taxon>Eukaryota</taxon>
        <taxon>Viridiplantae</taxon>
        <taxon>Streptophyta</taxon>
        <taxon>Embryophyta</taxon>
        <taxon>Tracheophyta</taxon>
        <taxon>Spermatophyta</taxon>
        <taxon>Magnoliopsida</taxon>
        <taxon>Liliopsida</taxon>
        <taxon>Poales</taxon>
        <taxon>Poaceae</taxon>
        <taxon>PACMAD clade</taxon>
        <taxon>Panicoideae</taxon>
        <taxon>Andropogonodae</taxon>
        <taxon>Andropogoneae</taxon>
        <taxon>Saccharinae</taxon>
        <taxon>Miscanthus</taxon>
    </lineage>
</organism>
<keyword evidence="7" id="KW-1185">Reference proteome</keyword>
<dbReference type="Gene3D" id="3.80.10.10">
    <property type="entry name" value="Ribonuclease Inhibitor"/>
    <property type="match status" value="1"/>
</dbReference>
<dbReference type="InterPro" id="IPR013210">
    <property type="entry name" value="LRR_N_plant-typ"/>
</dbReference>
<proteinExistence type="predicted"/>
<evidence type="ECO:0000256" key="3">
    <source>
        <dbReference type="ARBA" id="ARBA00022737"/>
    </source>
</evidence>
<dbReference type="EMBL" id="CAJGYO010000011">
    <property type="protein sequence ID" value="CAD6261292.1"/>
    <property type="molecule type" value="Genomic_DNA"/>
</dbReference>
<name>A0A811QTV0_9POAL</name>
<dbReference type="PANTHER" id="PTHR48060">
    <property type="entry name" value="DNA DAMAGE-REPAIR/TOLERATION PROTEIN DRT100"/>
    <property type="match status" value="1"/>
</dbReference>
<dbReference type="InterPro" id="IPR053211">
    <property type="entry name" value="DNA_repair-toleration"/>
</dbReference>
<evidence type="ECO:0000256" key="1">
    <source>
        <dbReference type="ARBA" id="ARBA00022614"/>
    </source>
</evidence>
<dbReference type="InterPro" id="IPR032675">
    <property type="entry name" value="LRR_dom_sf"/>
</dbReference>
<dbReference type="PANTHER" id="PTHR48060:SF21">
    <property type="entry name" value="L DOMAIN-LIKE PROTEIN"/>
    <property type="match status" value="1"/>
</dbReference>
<evidence type="ECO:0000313" key="6">
    <source>
        <dbReference type="EMBL" id="CAD6261292.1"/>
    </source>
</evidence>
<feature type="domain" description="Leucine-rich repeat-containing N-terminal plant-type" evidence="5">
    <location>
        <begin position="35"/>
        <end position="70"/>
    </location>
</feature>
<keyword evidence="2 4" id="KW-0732">Signal</keyword>
<evidence type="ECO:0000259" key="5">
    <source>
        <dbReference type="Pfam" id="PF08263"/>
    </source>
</evidence>
<dbReference type="AlphaFoldDB" id="A0A811QTV0"/>
<evidence type="ECO:0000256" key="4">
    <source>
        <dbReference type="SAM" id="SignalP"/>
    </source>
</evidence>
<evidence type="ECO:0000256" key="2">
    <source>
        <dbReference type="ARBA" id="ARBA00022729"/>
    </source>
</evidence>
<keyword evidence="1" id="KW-0433">Leucine-rich repeat</keyword>
<protein>
    <recommendedName>
        <fullName evidence="5">Leucine-rich repeat-containing N-terminal plant-type domain-containing protein</fullName>
    </recommendedName>
</protein>
<dbReference type="Pfam" id="PF08263">
    <property type="entry name" value="LRRNT_2"/>
    <property type="match status" value="1"/>
</dbReference>
<feature type="signal peptide" evidence="4">
    <location>
        <begin position="1"/>
        <end position="25"/>
    </location>
</feature>